<dbReference type="Proteomes" id="UP001642483">
    <property type="component" value="Unassembled WGS sequence"/>
</dbReference>
<evidence type="ECO:0000313" key="4">
    <source>
        <dbReference type="Proteomes" id="UP001642483"/>
    </source>
</evidence>
<feature type="domain" description="Alpha-(1,6)-fucosyltransferase N- and catalytic" evidence="2">
    <location>
        <begin position="74"/>
        <end position="168"/>
    </location>
</feature>
<keyword evidence="1" id="KW-0472">Membrane</keyword>
<keyword evidence="4" id="KW-1185">Reference proteome</keyword>
<evidence type="ECO:0000259" key="2">
    <source>
        <dbReference type="Pfam" id="PF19745"/>
    </source>
</evidence>
<protein>
    <recommendedName>
        <fullName evidence="2">Alpha-(1,6)-fucosyltransferase N- and catalytic domain-containing protein</fullName>
    </recommendedName>
</protein>
<sequence>MVKKTLKLMLITSLSFNVALLYSFMMFLNGLQERPQSSWSNTFQIPEVRNGNDHQHSLSAGINKTSTKDQFTLVKARSLIKRAYLEAFEVNEFVRKYFRKDLDLTKKAALEEDYLTNYLPFNDLTRKMKFLVDVIHNESQKELSDLGNEVQKRIHKLQNPSDCKTAKKAGLQVPLLWIWKSASSHRQLSISCVRYKSCNVGGLFQC</sequence>
<feature type="transmembrane region" description="Helical" evidence="1">
    <location>
        <begin position="6"/>
        <end position="28"/>
    </location>
</feature>
<gene>
    <name evidence="3" type="ORF">CVLEPA_LOCUS11991</name>
</gene>
<reference evidence="3 4" key="1">
    <citation type="submission" date="2024-02" db="EMBL/GenBank/DDBJ databases">
        <authorList>
            <person name="Daric V."/>
            <person name="Darras S."/>
        </authorList>
    </citation>
    <scope>NUCLEOTIDE SEQUENCE [LARGE SCALE GENOMIC DNA]</scope>
</reference>
<dbReference type="Pfam" id="PF19745">
    <property type="entry name" value="FUT8_N_cat"/>
    <property type="match status" value="1"/>
</dbReference>
<organism evidence="3 4">
    <name type="scientific">Clavelina lepadiformis</name>
    <name type="common">Light-bulb sea squirt</name>
    <name type="synonym">Ascidia lepadiformis</name>
    <dbReference type="NCBI Taxonomy" id="159417"/>
    <lineage>
        <taxon>Eukaryota</taxon>
        <taxon>Metazoa</taxon>
        <taxon>Chordata</taxon>
        <taxon>Tunicata</taxon>
        <taxon>Ascidiacea</taxon>
        <taxon>Aplousobranchia</taxon>
        <taxon>Clavelinidae</taxon>
        <taxon>Clavelina</taxon>
    </lineage>
</organism>
<evidence type="ECO:0000256" key="1">
    <source>
        <dbReference type="SAM" id="Phobius"/>
    </source>
</evidence>
<accession>A0ABP0FUU6</accession>
<dbReference type="InterPro" id="IPR045573">
    <property type="entry name" value="Fut8_N_cat"/>
</dbReference>
<name>A0ABP0FUU6_CLALP</name>
<keyword evidence="1" id="KW-0812">Transmembrane</keyword>
<proteinExistence type="predicted"/>
<keyword evidence="1" id="KW-1133">Transmembrane helix</keyword>
<evidence type="ECO:0000313" key="3">
    <source>
        <dbReference type="EMBL" id="CAK8681750.1"/>
    </source>
</evidence>
<dbReference type="EMBL" id="CAWYQH010000090">
    <property type="protein sequence ID" value="CAK8681750.1"/>
    <property type="molecule type" value="Genomic_DNA"/>
</dbReference>
<comment type="caution">
    <text evidence="3">The sequence shown here is derived from an EMBL/GenBank/DDBJ whole genome shotgun (WGS) entry which is preliminary data.</text>
</comment>